<dbReference type="InterPro" id="IPR005629">
    <property type="entry name" value="Skn1/Kre6/Sbg1"/>
</dbReference>
<keyword evidence="3 10" id="KW-0812">Transmembrane</keyword>
<dbReference type="GO" id="GO:0005789">
    <property type="term" value="C:endoplasmic reticulum membrane"/>
    <property type="evidence" value="ECO:0007669"/>
    <property type="project" value="TreeGrafter"/>
</dbReference>
<feature type="compositionally biased region" description="Polar residues" evidence="9">
    <location>
        <begin position="1"/>
        <end position="16"/>
    </location>
</feature>
<dbReference type="GO" id="GO:0015926">
    <property type="term" value="F:glucosidase activity"/>
    <property type="evidence" value="ECO:0007669"/>
    <property type="project" value="TreeGrafter"/>
</dbReference>
<keyword evidence="5 10" id="KW-1133">Transmembrane helix</keyword>
<keyword evidence="13" id="KW-1185">Reference proteome</keyword>
<evidence type="ECO:0000256" key="9">
    <source>
        <dbReference type="SAM" id="MobiDB-lite"/>
    </source>
</evidence>
<keyword evidence="6 10" id="KW-0472">Membrane</keyword>
<evidence type="ECO:0000256" key="2">
    <source>
        <dbReference type="ARBA" id="ARBA00010962"/>
    </source>
</evidence>
<evidence type="ECO:0000256" key="5">
    <source>
        <dbReference type="ARBA" id="ARBA00022989"/>
    </source>
</evidence>
<evidence type="ECO:0000256" key="1">
    <source>
        <dbReference type="ARBA" id="ARBA00004606"/>
    </source>
</evidence>
<dbReference type="Gene3D" id="2.60.120.200">
    <property type="match status" value="2"/>
</dbReference>
<dbReference type="OrthoDB" id="412647at2759"/>
<dbReference type="PANTHER" id="PTHR31361">
    <property type="entry name" value="BETA-GLUCAN SYNTHESIS-ASSOCIATED PROTEIN KRE6-RELATED"/>
    <property type="match status" value="1"/>
</dbReference>
<evidence type="ECO:0000256" key="3">
    <source>
        <dbReference type="ARBA" id="ARBA00022692"/>
    </source>
</evidence>
<dbReference type="GO" id="GO:0005886">
    <property type="term" value="C:plasma membrane"/>
    <property type="evidence" value="ECO:0007669"/>
    <property type="project" value="TreeGrafter"/>
</dbReference>
<evidence type="ECO:0000256" key="8">
    <source>
        <dbReference type="ARBA" id="ARBA00023316"/>
    </source>
</evidence>
<organism evidence="12 13">
    <name type="scientific">Lentinula edodes</name>
    <name type="common">Shiitake mushroom</name>
    <name type="synonym">Lentinus edodes</name>
    <dbReference type="NCBI Taxonomy" id="5353"/>
    <lineage>
        <taxon>Eukaryota</taxon>
        <taxon>Fungi</taxon>
        <taxon>Dikarya</taxon>
        <taxon>Basidiomycota</taxon>
        <taxon>Agaricomycotina</taxon>
        <taxon>Agaricomycetes</taxon>
        <taxon>Agaricomycetidae</taxon>
        <taxon>Agaricales</taxon>
        <taxon>Marasmiineae</taxon>
        <taxon>Omphalotaceae</taxon>
        <taxon>Lentinula</taxon>
    </lineage>
</organism>
<dbReference type="GO" id="GO:0006078">
    <property type="term" value="P:(1-&gt;6)-beta-D-glucan biosynthetic process"/>
    <property type="evidence" value="ECO:0007669"/>
    <property type="project" value="TreeGrafter"/>
</dbReference>
<dbReference type="FunFam" id="2.60.120.200:FF:000140">
    <property type="entry name" value="Beta-glucan synthesis-associated protein"/>
    <property type="match status" value="1"/>
</dbReference>
<evidence type="ECO:0000256" key="4">
    <source>
        <dbReference type="ARBA" id="ARBA00022968"/>
    </source>
</evidence>
<dbReference type="SUPFAM" id="SSF49899">
    <property type="entry name" value="Concanavalin A-like lectins/glucanases"/>
    <property type="match status" value="1"/>
</dbReference>
<evidence type="ECO:0000313" key="12">
    <source>
        <dbReference type="EMBL" id="GAW06501.1"/>
    </source>
</evidence>
<evidence type="ECO:0000256" key="7">
    <source>
        <dbReference type="ARBA" id="ARBA00023180"/>
    </source>
</evidence>
<reference evidence="12 13" key="2">
    <citation type="submission" date="2017-02" db="EMBL/GenBank/DDBJ databases">
        <title>A genome survey and senescence transcriptome analysis in Lentinula edodes.</title>
        <authorList>
            <person name="Sakamoto Y."/>
            <person name="Nakade K."/>
            <person name="Sato S."/>
            <person name="Yoshida Y."/>
            <person name="Miyazaki K."/>
            <person name="Natsume S."/>
            <person name="Konno N."/>
        </authorList>
    </citation>
    <scope>NUCLEOTIDE SEQUENCE [LARGE SCALE GENOMIC DNA]</scope>
    <source>
        <strain evidence="12 13">NBRC 111202</strain>
    </source>
</reference>
<dbReference type="PANTHER" id="PTHR31361:SF15">
    <property type="entry name" value="GH16 DOMAIN-CONTAINING PROTEIN"/>
    <property type="match status" value="1"/>
</dbReference>
<keyword evidence="7" id="KW-0325">Glycoprotein</keyword>
<dbReference type="Proteomes" id="UP000188533">
    <property type="component" value="Unassembled WGS sequence"/>
</dbReference>
<sequence length="624" mass="68106">MSNPPSRRAPQQQGPSQYAAVPQSPRSSALRPPAPGTRGSQQALTQSVQSGAIGGGYGPYSYNPNQARDAAMYSNSRFSAAPSEHSASSISASAEKAAILATTATVPNYLWDKDPDLDDALHNPDPVRDAKLDRSFTFFSARGWANAGALFILILAIITLFAGYPIIDNFAHPQATITGFNLGGINGTGQIPDLPGMPSLIDTDTPSSAYSRTGSDGKTYNLVFSDEFNKEGRTFYPGDDPYWEAVDLHYWPTGDLEWYDPGAITTKGGQLVITLTEEDSHNLNFKSGMLQSWNKLCFMTGYIEVAISLPGSHDTPGFWPGAWTMANLGRAGYGATTEGTWPYSYDSCDLGTYPNQTNKAGTSPEGALTGNSGNPISYLPGQRWSACTCSGGDHPGPSVSTGRGVPEIDIIEAQIDVNNDFKGQVSQSFQIAPFNYDYQIDNSTTTFYDDTLTEFNSYQGGQYQQAVSALTYIPDTAYGNQSFIKYGYEWWSNPDSRSEGYITWYSNGKESWTLPASAIGADSVTEISNRLIPEEPMYMILNLGMSPNFQAQDFMHMQFPAQMLVDYVRVYQRAGLKGMFTCDPSTRPTADYINNHITAYNDANLTTWADAGYTFPRNSQYDGC</sequence>
<proteinExistence type="inferred from homology"/>
<accession>A0A1Q3EH37</accession>
<keyword evidence="8" id="KW-0961">Cell wall biogenesis/degradation</keyword>
<comment type="subcellular location">
    <subcellularLocation>
        <location evidence="1">Membrane</location>
        <topology evidence="1">Single-pass type II membrane protein</topology>
    </subcellularLocation>
</comment>
<dbReference type="STRING" id="5353.A0A1Q3EH37"/>
<evidence type="ECO:0000313" key="13">
    <source>
        <dbReference type="Proteomes" id="UP000188533"/>
    </source>
</evidence>
<gene>
    <name evidence="12" type="ORF">LENED_008430</name>
</gene>
<feature type="transmembrane region" description="Helical" evidence="10">
    <location>
        <begin position="144"/>
        <end position="167"/>
    </location>
</feature>
<dbReference type="GO" id="GO:0031505">
    <property type="term" value="P:fungal-type cell wall organization"/>
    <property type="evidence" value="ECO:0007669"/>
    <property type="project" value="TreeGrafter"/>
</dbReference>
<dbReference type="Pfam" id="PF03935">
    <property type="entry name" value="SKN1_KRE6_Sbg1"/>
    <property type="match status" value="1"/>
</dbReference>
<reference evidence="12 13" key="1">
    <citation type="submission" date="2016-08" db="EMBL/GenBank/DDBJ databases">
        <authorList>
            <consortium name="Lentinula edodes genome sequencing consortium"/>
            <person name="Sakamoto Y."/>
            <person name="Nakade K."/>
            <person name="Sato S."/>
            <person name="Yoshida Y."/>
            <person name="Miyazaki K."/>
            <person name="Natsume S."/>
            <person name="Konno N."/>
        </authorList>
    </citation>
    <scope>NUCLEOTIDE SEQUENCE [LARGE SCALE GENOMIC DNA]</scope>
    <source>
        <strain evidence="12 13">NBRC 111202</strain>
    </source>
</reference>
<comment type="caution">
    <text evidence="12">The sequence shown here is derived from an EMBL/GenBank/DDBJ whole genome shotgun (WGS) entry which is preliminary data.</text>
</comment>
<name>A0A1Q3EH37_LENED</name>
<feature type="compositionally biased region" description="Low complexity" evidence="9">
    <location>
        <begin position="22"/>
        <end position="31"/>
    </location>
</feature>
<keyword evidence="12" id="KW-0378">Hydrolase</keyword>
<dbReference type="InterPro" id="IPR000757">
    <property type="entry name" value="Beta-glucanase-like"/>
</dbReference>
<feature type="domain" description="GH16" evidence="11">
    <location>
        <begin position="213"/>
        <end position="576"/>
    </location>
</feature>
<comment type="similarity">
    <text evidence="2">Belongs to the SKN1/KRE6 family.</text>
</comment>
<protein>
    <submittedName>
        <fullName evidence="12">Glycoside hydrolase family 16 protein</fullName>
    </submittedName>
</protein>
<dbReference type="FunFam" id="2.60.120.200:FF:000135">
    <property type="entry name" value="Related to KRE6-glucan synthase subunit"/>
    <property type="match status" value="1"/>
</dbReference>
<evidence type="ECO:0000256" key="6">
    <source>
        <dbReference type="ARBA" id="ARBA00023136"/>
    </source>
</evidence>
<evidence type="ECO:0000256" key="10">
    <source>
        <dbReference type="SAM" id="Phobius"/>
    </source>
</evidence>
<evidence type="ECO:0000259" key="11">
    <source>
        <dbReference type="PROSITE" id="PS51762"/>
    </source>
</evidence>
<dbReference type="EMBL" id="BDGU01000322">
    <property type="protein sequence ID" value="GAW06501.1"/>
    <property type="molecule type" value="Genomic_DNA"/>
</dbReference>
<dbReference type="InterPro" id="IPR013320">
    <property type="entry name" value="ConA-like_dom_sf"/>
</dbReference>
<dbReference type="AlphaFoldDB" id="A0A1Q3EH37"/>
<keyword evidence="4" id="KW-0735">Signal-anchor</keyword>
<dbReference type="CDD" id="cd02180">
    <property type="entry name" value="GH16_fungal_KRE6_glucanase"/>
    <property type="match status" value="1"/>
</dbReference>
<feature type="region of interest" description="Disordered" evidence="9">
    <location>
        <begin position="1"/>
        <end position="45"/>
    </location>
</feature>
<dbReference type="PROSITE" id="PS51762">
    <property type="entry name" value="GH16_2"/>
    <property type="match status" value="1"/>
</dbReference>